<proteinExistence type="predicted"/>
<comment type="caution">
    <text evidence="1">The sequence shown here is derived from an EMBL/GenBank/DDBJ whole genome shotgun (WGS) entry which is preliminary data.</text>
</comment>
<feature type="non-terminal residue" evidence="1">
    <location>
        <position position="1"/>
    </location>
</feature>
<evidence type="ECO:0000313" key="2">
    <source>
        <dbReference type="Proteomes" id="UP000823775"/>
    </source>
</evidence>
<gene>
    <name evidence="1" type="ORF">HAX54_042979</name>
</gene>
<protein>
    <submittedName>
        <fullName evidence="1">Uncharacterized protein</fullName>
    </submittedName>
</protein>
<sequence>DVFKDTSATTYSKSQAFAKAAVIRPAQSRWSKCVSVTNKTSVTTKSVFRKEITAAIKQSTNLAKILSYNSKILPPYIANLYMCA</sequence>
<name>A0ABS8SMZ0_DATST</name>
<evidence type="ECO:0000313" key="1">
    <source>
        <dbReference type="EMBL" id="MCD7460170.1"/>
    </source>
</evidence>
<organism evidence="1 2">
    <name type="scientific">Datura stramonium</name>
    <name type="common">Jimsonweed</name>
    <name type="synonym">Common thornapple</name>
    <dbReference type="NCBI Taxonomy" id="4076"/>
    <lineage>
        <taxon>Eukaryota</taxon>
        <taxon>Viridiplantae</taxon>
        <taxon>Streptophyta</taxon>
        <taxon>Embryophyta</taxon>
        <taxon>Tracheophyta</taxon>
        <taxon>Spermatophyta</taxon>
        <taxon>Magnoliopsida</taxon>
        <taxon>eudicotyledons</taxon>
        <taxon>Gunneridae</taxon>
        <taxon>Pentapetalae</taxon>
        <taxon>asterids</taxon>
        <taxon>lamiids</taxon>
        <taxon>Solanales</taxon>
        <taxon>Solanaceae</taxon>
        <taxon>Solanoideae</taxon>
        <taxon>Datureae</taxon>
        <taxon>Datura</taxon>
    </lineage>
</organism>
<dbReference type="EMBL" id="JACEIK010000638">
    <property type="protein sequence ID" value="MCD7460170.1"/>
    <property type="molecule type" value="Genomic_DNA"/>
</dbReference>
<dbReference type="Proteomes" id="UP000823775">
    <property type="component" value="Unassembled WGS sequence"/>
</dbReference>
<accession>A0ABS8SMZ0</accession>
<reference evidence="1 2" key="1">
    <citation type="journal article" date="2021" name="BMC Genomics">
        <title>Datura genome reveals duplications of psychoactive alkaloid biosynthetic genes and high mutation rate following tissue culture.</title>
        <authorList>
            <person name="Rajewski A."/>
            <person name="Carter-House D."/>
            <person name="Stajich J."/>
            <person name="Litt A."/>
        </authorList>
    </citation>
    <scope>NUCLEOTIDE SEQUENCE [LARGE SCALE GENOMIC DNA]</scope>
    <source>
        <strain evidence="1">AR-01</strain>
    </source>
</reference>
<keyword evidence="2" id="KW-1185">Reference proteome</keyword>